<feature type="region of interest" description="Disordered" evidence="14">
    <location>
        <begin position="466"/>
        <end position="486"/>
    </location>
</feature>
<dbReference type="InterPro" id="IPR010614">
    <property type="entry name" value="RAD3-like_helicase_DEAD"/>
</dbReference>
<dbReference type="SMART" id="SM00488">
    <property type="entry name" value="DEXDc2"/>
    <property type="match status" value="1"/>
</dbReference>
<name>A0A9N9XQR7_PHYSR</name>
<evidence type="ECO:0000256" key="12">
    <source>
        <dbReference type="ARBA" id="ARBA00023242"/>
    </source>
</evidence>
<keyword evidence="12" id="KW-0539">Nucleus</keyword>
<evidence type="ECO:0000256" key="13">
    <source>
        <dbReference type="SAM" id="Coils"/>
    </source>
</evidence>
<evidence type="ECO:0000256" key="2">
    <source>
        <dbReference type="ARBA" id="ARBA00004123"/>
    </source>
</evidence>
<sequence>MKKLYYTLENGKLGIFESPTGTGKSMSIICGAIKWLKDRQTAEKTDIIEQCSKLQQQKLNIPESTDWISMQSQKFKIDSEIMKLKQQESKIQQYEVKIQNIKKLKDNRLKTKLKYSNKTKNIETEDINNEPSDTEDDLLLNEAASKDETNSSEDENEDESSVYEPIKIYICSRTHSQLEQFLGEIRKSPFNNNIRVASLASRQTYCVNPSVSRLKNISLINERCLYMQKKEPKPKRTEDGKVLKKAKGSCTCPYYKKSTIEELSNYTLTEILDIEDLTQLGSTLEACPYYSSRKAAEDAEIVLVPYNTILHKHTREANGIKLNGNIVIIDEAHNLLESLTQMYNTELYYSQVYHASKQLKAYRDKFKSRFSSDNLLRINQVIYVVNKLLNMLERNSADGVEVLTISSFVVNAEIDLHNMFELSKFCKDSRLAQKTRSYVMKYPITEPKPEQKSGLEGVRAFLGSIKSNKDKTPTPQNPKETPKPVDVIPPVTNPLLPVISFFDCLACLYEDGRVIITKSSVKTDRKFQFLLLKPSQRFKDIVQQGTIKFNSLISFVIYNFPARSVIVAGGTMSPMNEFKNRLFINAGAPADRIVEFACDHIIPPQNILPIIVNKGAKNEGLLFNFEQRLTLINSIKNILMDVCKTVPGGVVVFFPSYDYENKVYQQLQGVDFGRELFREPKVSSKVDSLLEKYASTIKKPGSKGALLFSVVGGKLSEGLNFSDELGRCVIVIGMPYSNIGAVDLKEKMSYLDKTEGIGAGNKFYENQCMKAVNQCIGRAVRHRGDYAAMVLFDQRYARESTRSALPKWIQKSLKVAGHIEAIGLMEKFFQAKQED</sequence>
<dbReference type="GO" id="GO:0005634">
    <property type="term" value="C:nucleus"/>
    <property type="evidence" value="ECO:0007669"/>
    <property type="project" value="UniProtKB-SubCell"/>
</dbReference>
<proteinExistence type="inferred from homology"/>
<accession>A0A9N9XQR7</accession>
<evidence type="ECO:0000313" key="17">
    <source>
        <dbReference type="Proteomes" id="UP001153712"/>
    </source>
</evidence>
<dbReference type="PANTHER" id="PTHR11472:SF41">
    <property type="entry name" value="ATP-DEPENDENT DNA HELICASE DDX11-RELATED"/>
    <property type="match status" value="1"/>
</dbReference>
<evidence type="ECO:0000256" key="8">
    <source>
        <dbReference type="ARBA" id="ARBA00022840"/>
    </source>
</evidence>
<evidence type="ECO:0000256" key="6">
    <source>
        <dbReference type="ARBA" id="ARBA00022801"/>
    </source>
</evidence>
<feature type="domain" description="Helicase ATP-binding" evidence="15">
    <location>
        <begin position="1"/>
        <end position="392"/>
    </location>
</feature>
<dbReference type="SUPFAM" id="SSF52540">
    <property type="entry name" value="P-loop containing nucleoside triphosphate hydrolases"/>
    <property type="match status" value="2"/>
</dbReference>
<evidence type="ECO:0000259" key="15">
    <source>
        <dbReference type="PROSITE" id="PS51193"/>
    </source>
</evidence>
<organism evidence="16 17">
    <name type="scientific">Phyllotreta striolata</name>
    <name type="common">Striped flea beetle</name>
    <name type="synonym">Crioceris striolata</name>
    <dbReference type="NCBI Taxonomy" id="444603"/>
    <lineage>
        <taxon>Eukaryota</taxon>
        <taxon>Metazoa</taxon>
        <taxon>Ecdysozoa</taxon>
        <taxon>Arthropoda</taxon>
        <taxon>Hexapoda</taxon>
        <taxon>Insecta</taxon>
        <taxon>Pterygota</taxon>
        <taxon>Neoptera</taxon>
        <taxon>Endopterygota</taxon>
        <taxon>Coleoptera</taxon>
        <taxon>Polyphaga</taxon>
        <taxon>Cucujiformia</taxon>
        <taxon>Chrysomeloidea</taxon>
        <taxon>Chrysomelidae</taxon>
        <taxon>Galerucinae</taxon>
        <taxon>Alticini</taxon>
        <taxon>Phyllotreta</taxon>
    </lineage>
</organism>
<dbReference type="AlphaFoldDB" id="A0A9N9XQR7"/>
<keyword evidence="11" id="KW-0413">Isomerase</keyword>
<dbReference type="GO" id="GO:0046872">
    <property type="term" value="F:metal ion binding"/>
    <property type="evidence" value="ECO:0007669"/>
    <property type="project" value="UniProtKB-KW"/>
</dbReference>
<keyword evidence="10" id="KW-0411">Iron-sulfur</keyword>
<dbReference type="InterPro" id="IPR045028">
    <property type="entry name" value="DinG/Rad3-like"/>
</dbReference>
<dbReference type="GO" id="GO:0016818">
    <property type="term" value="F:hydrolase activity, acting on acid anhydrides, in phosphorus-containing anhydrides"/>
    <property type="evidence" value="ECO:0007669"/>
    <property type="project" value="InterPro"/>
</dbReference>
<dbReference type="Pfam" id="PF06733">
    <property type="entry name" value="DEAD_2"/>
    <property type="match status" value="1"/>
</dbReference>
<keyword evidence="4" id="KW-0479">Metal-binding</keyword>
<evidence type="ECO:0000256" key="1">
    <source>
        <dbReference type="ARBA" id="ARBA00001966"/>
    </source>
</evidence>
<dbReference type="InterPro" id="IPR006554">
    <property type="entry name" value="Helicase-like_DEXD_c2"/>
</dbReference>
<dbReference type="GO" id="GO:0003677">
    <property type="term" value="F:DNA binding"/>
    <property type="evidence" value="ECO:0007669"/>
    <property type="project" value="InterPro"/>
</dbReference>
<dbReference type="OrthoDB" id="267079at2759"/>
<evidence type="ECO:0000256" key="7">
    <source>
        <dbReference type="ARBA" id="ARBA00022806"/>
    </source>
</evidence>
<dbReference type="Pfam" id="PF13307">
    <property type="entry name" value="Helicase_C_2"/>
    <property type="match status" value="1"/>
</dbReference>
<evidence type="ECO:0000256" key="5">
    <source>
        <dbReference type="ARBA" id="ARBA00022741"/>
    </source>
</evidence>
<dbReference type="InterPro" id="IPR013020">
    <property type="entry name" value="Rad3/Chl1-like"/>
</dbReference>
<gene>
    <name evidence="16" type="ORF">PHYEVI_LOCUS7645</name>
</gene>
<dbReference type="Proteomes" id="UP001153712">
    <property type="component" value="Chromosome 4"/>
</dbReference>
<dbReference type="GO" id="GO:0005524">
    <property type="term" value="F:ATP binding"/>
    <property type="evidence" value="ECO:0007669"/>
    <property type="project" value="UniProtKB-KW"/>
</dbReference>
<keyword evidence="6" id="KW-0378">Hydrolase</keyword>
<dbReference type="InterPro" id="IPR006555">
    <property type="entry name" value="ATP-dep_Helicase_C"/>
</dbReference>
<dbReference type="GO" id="GO:0051536">
    <property type="term" value="F:iron-sulfur cluster binding"/>
    <property type="evidence" value="ECO:0007669"/>
    <property type="project" value="UniProtKB-KW"/>
</dbReference>
<feature type="coiled-coil region" evidence="13">
    <location>
        <begin position="37"/>
        <end position="104"/>
    </location>
</feature>
<evidence type="ECO:0000256" key="14">
    <source>
        <dbReference type="SAM" id="MobiDB-lite"/>
    </source>
</evidence>
<comment type="similarity">
    <text evidence="3">Belongs to the DEAD box helicase family. DEAH subfamily. DDX11/CHL1 sub-subfamily.</text>
</comment>
<protein>
    <recommendedName>
        <fullName evidence="15">Helicase ATP-binding domain-containing protein</fullName>
    </recommendedName>
</protein>
<evidence type="ECO:0000256" key="9">
    <source>
        <dbReference type="ARBA" id="ARBA00023004"/>
    </source>
</evidence>
<comment type="subcellular location">
    <subcellularLocation>
        <location evidence="2">Nucleus</location>
    </subcellularLocation>
</comment>
<dbReference type="GO" id="GO:0034085">
    <property type="term" value="P:establishment of sister chromatid cohesion"/>
    <property type="evidence" value="ECO:0007669"/>
    <property type="project" value="TreeGrafter"/>
</dbReference>
<dbReference type="NCBIfam" id="TIGR00604">
    <property type="entry name" value="rad3"/>
    <property type="match status" value="1"/>
</dbReference>
<dbReference type="SMART" id="SM00491">
    <property type="entry name" value="HELICc2"/>
    <property type="match status" value="1"/>
</dbReference>
<dbReference type="EMBL" id="OU900097">
    <property type="protein sequence ID" value="CAG9861303.1"/>
    <property type="molecule type" value="Genomic_DNA"/>
</dbReference>
<keyword evidence="17" id="KW-1185">Reference proteome</keyword>
<dbReference type="GO" id="GO:0006139">
    <property type="term" value="P:nucleobase-containing compound metabolic process"/>
    <property type="evidence" value="ECO:0007669"/>
    <property type="project" value="InterPro"/>
</dbReference>
<evidence type="ECO:0000256" key="11">
    <source>
        <dbReference type="ARBA" id="ARBA00023235"/>
    </source>
</evidence>
<dbReference type="InterPro" id="IPR014013">
    <property type="entry name" value="Helic_SF1/SF2_ATP-bd_DinG/Rad3"/>
</dbReference>
<keyword evidence="7" id="KW-0347">Helicase</keyword>
<dbReference type="GO" id="GO:0003678">
    <property type="term" value="F:DNA helicase activity"/>
    <property type="evidence" value="ECO:0007669"/>
    <property type="project" value="InterPro"/>
</dbReference>
<keyword evidence="8" id="KW-0067">ATP-binding</keyword>
<evidence type="ECO:0000256" key="4">
    <source>
        <dbReference type="ARBA" id="ARBA00022723"/>
    </source>
</evidence>
<dbReference type="InterPro" id="IPR027417">
    <property type="entry name" value="P-loop_NTPase"/>
</dbReference>
<keyword evidence="13" id="KW-0175">Coiled coil</keyword>
<evidence type="ECO:0000256" key="10">
    <source>
        <dbReference type="ARBA" id="ARBA00023014"/>
    </source>
</evidence>
<evidence type="ECO:0000313" key="16">
    <source>
        <dbReference type="EMBL" id="CAG9861303.1"/>
    </source>
</evidence>
<comment type="cofactor">
    <cofactor evidence="1">
        <name>[4Fe-4S] cluster</name>
        <dbReference type="ChEBI" id="CHEBI:49883"/>
    </cofactor>
</comment>
<dbReference type="PROSITE" id="PS51193">
    <property type="entry name" value="HELICASE_ATP_BIND_2"/>
    <property type="match status" value="1"/>
</dbReference>
<dbReference type="Gene3D" id="3.40.50.300">
    <property type="entry name" value="P-loop containing nucleotide triphosphate hydrolases"/>
    <property type="match status" value="3"/>
</dbReference>
<dbReference type="CDD" id="cd18788">
    <property type="entry name" value="SF2_C_XPD"/>
    <property type="match status" value="1"/>
</dbReference>
<keyword evidence="5" id="KW-0547">Nucleotide-binding</keyword>
<keyword evidence="9" id="KW-0408">Iron</keyword>
<reference evidence="16" key="1">
    <citation type="submission" date="2022-01" db="EMBL/GenBank/DDBJ databases">
        <authorList>
            <person name="King R."/>
        </authorList>
    </citation>
    <scope>NUCLEOTIDE SEQUENCE</scope>
</reference>
<evidence type="ECO:0000256" key="3">
    <source>
        <dbReference type="ARBA" id="ARBA00008435"/>
    </source>
</evidence>
<dbReference type="PANTHER" id="PTHR11472">
    <property type="entry name" value="DNA REPAIR DEAD HELICASE RAD3/XP-D SUBFAMILY MEMBER"/>
    <property type="match status" value="1"/>
</dbReference>